<dbReference type="InterPro" id="IPR001807">
    <property type="entry name" value="ClC"/>
</dbReference>
<dbReference type="GO" id="GO:0015108">
    <property type="term" value="F:chloride transmembrane transporter activity"/>
    <property type="evidence" value="ECO:0007669"/>
    <property type="project" value="InterPro"/>
</dbReference>
<dbReference type="GO" id="GO:0005765">
    <property type="term" value="C:lysosomal membrane"/>
    <property type="evidence" value="ECO:0007669"/>
    <property type="project" value="TreeGrafter"/>
</dbReference>
<comment type="subcellular location">
    <subcellularLocation>
        <location evidence="1">Membrane</location>
        <topology evidence="1">Multi-pass membrane protein</topology>
    </subcellularLocation>
</comment>
<gene>
    <name evidence="8" type="ORF">CINCED_3A013090</name>
</gene>
<keyword evidence="2 7" id="KW-0812">Transmembrane</keyword>
<keyword evidence="9" id="KW-1185">Reference proteome</keyword>
<reference evidence="8 9" key="1">
    <citation type="submission" date="2019-08" db="EMBL/GenBank/DDBJ databases">
        <authorList>
            <person name="Alioto T."/>
            <person name="Alioto T."/>
            <person name="Gomez Garrido J."/>
        </authorList>
    </citation>
    <scope>NUCLEOTIDE SEQUENCE [LARGE SCALE GENOMIC DNA]</scope>
</reference>
<evidence type="ECO:0000313" key="8">
    <source>
        <dbReference type="EMBL" id="VVC39690.1"/>
    </source>
</evidence>
<evidence type="ECO:0000256" key="3">
    <source>
        <dbReference type="ARBA" id="ARBA00022737"/>
    </source>
</evidence>
<evidence type="ECO:0000256" key="5">
    <source>
        <dbReference type="ARBA" id="ARBA00023122"/>
    </source>
</evidence>
<keyword evidence="4 7" id="KW-1133">Transmembrane helix</keyword>
<organism evidence="8 9">
    <name type="scientific">Cinara cedri</name>
    <dbReference type="NCBI Taxonomy" id="506608"/>
    <lineage>
        <taxon>Eukaryota</taxon>
        <taxon>Metazoa</taxon>
        <taxon>Ecdysozoa</taxon>
        <taxon>Arthropoda</taxon>
        <taxon>Hexapoda</taxon>
        <taxon>Insecta</taxon>
        <taxon>Pterygota</taxon>
        <taxon>Neoptera</taxon>
        <taxon>Paraneoptera</taxon>
        <taxon>Hemiptera</taxon>
        <taxon>Sternorrhyncha</taxon>
        <taxon>Aphidomorpha</taxon>
        <taxon>Aphidoidea</taxon>
        <taxon>Aphididae</taxon>
        <taxon>Lachninae</taxon>
        <taxon>Cinara</taxon>
    </lineage>
</organism>
<dbReference type="InterPro" id="IPR051280">
    <property type="entry name" value="Cl-channel/antiporter"/>
</dbReference>
<dbReference type="EMBL" id="CABPRJ010001897">
    <property type="protein sequence ID" value="VVC39690.1"/>
    <property type="molecule type" value="Genomic_DNA"/>
</dbReference>
<dbReference type="SUPFAM" id="SSF81340">
    <property type="entry name" value="Clc chloride channel"/>
    <property type="match status" value="1"/>
</dbReference>
<evidence type="ECO:0000256" key="6">
    <source>
        <dbReference type="ARBA" id="ARBA00023136"/>
    </source>
</evidence>
<evidence type="ECO:0000256" key="1">
    <source>
        <dbReference type="ARBA" id="ARBA00004141"/>
    </source>
</evidence>
<dbReference type="Proteomes" id="UP000325440">
    <property type="component" value="Unassembled WGS sequence"/>
</dbReference>
<evidence type="ECO:0000256" key="7">
    <source>
        <dbReference type="SAM" id="Phobius"/>
    </source>
</evidence>
<name>A0A5E4N4S5_9HEMI</name>
<keyword evidence="3" id="KW-0677">Repeat</keyword>
<keyword evidence="5" id="KW-0129">CBS domain</keyword>
<dbReference type="AlphaFoldDB" id="A0A5E4N4S5"/>
<dbReference type="PRINTS" id="PR00762">
    <property type="entry name" value="CLCHANNEL"/>
</dbReference>
<dbReference type="PANTHER" id="PTHR11689:SF136">
    <property type="entry name" value="H(+)_CL(-) EXCHANGE TRANSPORTER 7"/>
    <property type="match status" value="1"/>
</dbReference>
<feature type="transmembrane region" description="Helical" evidence="7">
    <location>
        <begin position="20"/>
        <end position="44"/>
    </location>
</feature>
<dbReference type="OrthoDB" id="428525at2759"/>
<accession>A0A5E4N4S5</accession>
<dbReference type="PANTHER" id="PTHR11689">
    <property type="entry name" value="CHLORIDE CHANNEL PROTEIN CLC FAMILY MEMBER"/>
    <property type="match status" value="1"/>
</dbReference>
<keyword evidence="6 7" id="KW-0472">Membrane</keyword>
<evidence type="ECO:0000256" key="4">
    <source>
        <dbReference type="ARBA" id="ARBA00022989"/>
    </source>
</evidence>
<dbReference type="InterPro" id="IPR046342">
    <property type="entry name" value="CBS_dom_sf"/>
</dbReference>
<sequence length="237" mass="26661">MIKETSNENRLQIGNDPAKYALLGAAAQLGGIVRATISLTVVFIEATGNLQFLLPLMVTLFTAKWTGDFFTDGIYEMQIKLSGVPLLASEPPSLTSDITTEDFMSDTVCVLPQILMVGKLVDTLNTTKHNGFPVVASKVCFCRTKTQEHKCYGLLKGFILRSQLNVILKHNLYLTPLHDENYCTKLDLIRKSTYTCHDSRLFQRLNIEEDERTIVIDLRPYMDPAPYIVRLVSTIIQ</sequence>
<dbReference type="SUPFAM" id="SSF54631">
    <property type="entry name" value="CBS-domain pair"/>
    <property type="match status" value="1"/>
</dbReference>
<proteinExistence type="predicted"/>
<protein>
    <submittedName>
        <fullName evidence="8">Chloride channel, voltage gated,Chloride channel, core</fullName>
    </submittedName>
</protein>
<evidence type="ECO:0000313" key="9">
    <source>
        <dbReference type="Proteomes" id="UP000325440"/>
    </source>
</evidence>
<dbReference type="Gene3D" id="1.10.3080.10">
    <property type="entry name" value="Clc chloride channel"/>
    <property type="match status" value="1"/>
</dbReference>
<dbReference type="Pfam" id="PF00654">
    <property type="entry name" value="Voltage_CLC"/>
    <property type="match status" value="1"/>
</dbReference>
<dbReference type="InterPro" id="IPR014743">
    <property type="entry name" value="Cl-channel_core"/>
</dbReference>
<evidence type="ECO:0000256" key="2">
    <source>
        <dbReference type="ARBA" id="ARBA00022692"/>
    </source>
</evidence>